<organism evidence="1 2">
    <name type="scientific">Panagrolaimus sp. JU765</name>
    <dbReference type="NCBI Taxonomy" id="591449"/>
    <lineage>
        <taxon>Eukaryota</taxon>
        <taxon>Metazoa</taxon>
        <taxon>Ecdysozoa</taxon>
        <taxon>Nematoda</taxon>
        <taxon>Chromadorea</taxon>
        <taxon>Rhabditida</taxon>
        <taxon>Tylenchina</taxon>
        <taxon>Panagrolaimomorpha</taxon>
        <taxon>Panagrolaimoidea</taxon>
        <taxon>Panagrolaimidae</taxon>
        <taxon>Panagrolaimus</taxon>
    </lineage>
</organism>
<evidence type="ECO:0000313" key="1">
    <source>
        <dbReference type="Proteomes" id="UP000887576"/>
    </source>
</evidence>
<dbReference type="WBParaSite" id="JU765_v2.g16352.t1">
    <property type="protein sequence ID" value="JU765_v2.g16352.t1"/>
    <property type="gene ID" value="JU765_v2.g16352"/>
</dbReference>
<name>A0AC34QH88_9BILA</name>
<proteinExistence type="predicted"/>
<evidence type="ECO:0000313" key="2">
    <source>
        <dbReference type="WBParaSite" id="JU765_v2.g16352.t1"/>
    </source>
</evidence>
<dbReference type="Proteomes" id="UP000887576">
    <property type="component" value="Unplaced"/>
</dbReference>
<sequence length="343" mass="38398">MPVSILNLEAYTRQQPHLPHVNLPYPHIFTTPRSRRPTTTTPTPSTPPNYNPAAPTTTSLFEKLAAPFTSKFEKTPDHPQELMHTKPNLSHQKSSEDLSKTCDNCQPDKQCILKLKSFETTDPAFQYAYSHGTALSDLLDAVMRETQTTNIPQPWTWKSTATPEVVQLTTSLMNLYKPNRSLVIGVFTGLALLGVATVTDSRGIVIGLEYPEYVHLWEKVGMKHAQRAGIMSRIQVRSLENVDKALTKLAAYEPNAFDFIFINELRKINLLDDYEHAVRLLRTNGLLIITDAFENGAVISSPEFSHSEGRQIVQAMNSRIKTDPRVSASLLPYGGGTWIIVKN</sequence>
<reference evidence="2" key="1">
    <citation type="submission" date="2022-11" db="UniProtKB">
        <authorList>
            <consortium name="WormBaseParasite"/>
        </authorList>
    </citation>
    <scope>IDENTIFICATION</scope>
</reference>
<accession>A0AC34QH88</accession>
<protein>
    <submittedName>
        <fullName evidence="2">O-methyltransferase</fullName>
    </submittedName>
</protein>